<feature type="compositionally biased region" description="Polar residues" evidence="9">
    <location>
        <begin position="407"/>
        <end position="421"/>
    </location>
</feature>
<evidence type="ECO:0000256" key="1">
    <source>
        <dbReference type="ARBA" id="ARBA00004496"/>
    </source>
</evidence>
<protein>
    <submittedName>
        <fullName evidence="13">E3 ubiquitin-protein ligase UNKL isoform X4</fullName>
    </submittedName>
</protein>
<dbReference type="Gene3D" id="3.30.40.10">
    <property type="entry name" value="Zinc/RING finger domain, C3HC4 (zinc finger)"/>
    <property type="match status" value="1"/>
</dbReference>
<keyword evidence="12" id="KW-1185">Reference proteome</keyword>
<keyword evidence="6 8" id="KW-0863">Zinc-finger</keyword>
<feature type="compositionally biased region" description="Low complexity" evidence="9">
    <location>
        <begin position="637"/>
        <end position="656"/>
    </location>
</feature>
<evidence type="ECO:0000256" key="8">
    <source>
        <dbReference type="PROSITE-ProRule" id="PRU00723"/>
    </source>
</evidence>
<evidence type="ECO:0000256" key="4">
    <source>
        <dbReference type="ARBA" id="ARBA00022723"/>
    </source>
</evidence>
<dbReference type="GeneID" id="115476612"/>
<evidence type="ECO:0000256" key="3">
    <source>
        <dbReference type="ARBA" id="ARBA00022490"/>
    </source>
</evidence>
<reference evidence="13" key="1">
    <citation type="submission" date="2025-08" db="UniProtKB">
        <authorList>
            <consortium name="RefSeq"/>
        </authorList>
    </citation>
    <scope>IDENTIFICATION</scope>
</reference>
<evidence type="ECO:0000256" key="2">
    <source>
        <dbReference type="ARBA" id="ARBA00008808"/>
    </source>
</evidence>
<keyword evidence="4 8" id="KW-0479">Metal-binding</keyword>
<comment type="subcellular location">
    <subcellularLocation>
        <location evidence="1">Cytoplasm</location>
    </subcellularLocation>
</comment>
<feature type="compositionally biased region" description="Polar residues" evidence="9">
    <location>
        <begin position="588"/>
        <end position="599"/>
    </location>
</feature>
<evidence type="ECO:0000256" key="6">
    <source>
        <dbReference type="ARBA" id="ARBA00022771"/>
    </source>
</evidence>
<feature type="region of interest" description="Disordered" evidence="9">
    <location>
        <begin position="399"/>
        <end position="428"/>
    </location>
</feature>
<sequence>MPSVSKTALSGSPQTEKPTHYTYLKEFRTEQCPLFLQHKCTQHRPFTCFHWHFLNQRRRRPIRRRDGTFNYSPDVYCTKYDETTGICPDGDDCPYLHRTTGDTERKYHLRYYKTGTCIHETDARGHCVKNGLHCAFAHGPHDLRPPVYDIRELQAQEALQNGQLGSGEGIPDLQPGVLASQAMIEKILGEDPRWQDTNFVLASYKTEQCTKPPRLCRQGYACPHYHNSRDRRRNPRKFKYRSTPCPSVKHGDEWGEPSKCDSGDSCQYCHSRTEQQFHPEIYKSTKCNDMRQTGYCPRGPFCAFAHVERIPSTEEAVNVVMMQTSCHSKPSPHLYSAGDNEWSLGTNIEHTVSSKYTNSYVESDEDKVNISCCSSPTLTSSSGSSSSLSPIGPIGRPKSLANGGLCSESTTSGVSSPTSNYPKAPGFERDHQAKHKCLAAENNQKINEPENKQSHLNVFSVANPLASSITSSITSSLASSIGSDSSSPTALSNINAKTLPFYPASNTVESVIGSALDLHFSDIHVMSLDKELEDPECRDPTLTSQRLLGSSAPVNIPGSLARSSSLHSSSSLSTSPLSSLSQSFLSSNMTPHQQQSQPLKSEHSILGTSASSHNSLGLNGVTGSIWDFVTGSFSPSPSPVFTSGTTSSTSTNSNSNELARVRRELDEAKRKIKRWEDSWQQVKQACDAWQKEAQEAKERAKLADADRQLALLKKEEAENQLKKLQEDFDVVCLSPNLPLGRKFGDIDKLPLPKLHSLQNQLRSDLETIDGVIFQLHSKKCIVCQEHNHSVVLQPCQHYVLCEHCAPSKPECPYCKTKIMKW</sequence>
<dbReference type="InterPro" id="IPR001841">
    <property type="entry name" value="Znf_RING"/>
</dbReference>
<feature type="domain" description="C3H1-type" evidence="11">
    <location>
        <begin position="71"/>
        <end position="100"/>
    </location>
</feature>
<organism evidence="12 13">
    <name type="scientific">Microcaecilia unicolor</name>
    <dbReference type="NCBI Taxonomy" id="1415580"/>
    <lineage>
        <taxon>Eukaryota</taxon>
        <taxon>Metazoa</taxon>
        <taxon>Chordata</taxon>
        <taxon>Craniata</taxon>
        <taxon>Vertebrata</taxon>
        <taxon>Euteleostomi</taxon>
        <taxon>Amphibia</taxon>
        <taxon>Gymnophiona</taxon>
        <taxon>Siphonopidae</taxon>
        <taxon>Microcaecilia</taxon>
    </lineage>
</organism>
<keyword evidence="7 8" id="KW-0862">Zinc</keyword>
<dbReference type="InterPro" id="IPR000571">
    <property type="entry name" value="Znf_CCCH"/>
</dbReference>
<evidence type="ECO:0000313" key="13">
    <source>
        <dbReference type="RefSeq" id="XP_030068939.1"/>
    </source>
</evidence>
<evidence type="ECO:0000313" key="12">
    <source>
        <dbReference type="Proteomes" id="UP000515156"/>
    </source>
</evidence>
<feature type="domain" description="C3H1-type" evidence="11">
    <location>
        <begin position="239"/>
        <end position="273"/>
    </location>
</feature>
<dbReference type="InParanoid" id="A0A6P7YZN3"/>
<dbReference type="FunCoup" id="A0A6P7YZN3">
    <property type="interactions" value="1157"/>
</dbReference>
<dbReference type="InterPro" id="IPR057295">
    <property type="entry name" value="UNK_Znf_4"/>
</dbReference>
<accession>A0A6P7YZN3</accession>
<dbReference type="Pfam" id="PF00642">
    <property type="entry name" value="zf-CCCH"/>
    <property type="match status" value="1"/>
</dbReference>
<feature type="domain" description="RING-type" evidence="10">
    <location>
        <begin position="780"/>
        <end position="815"/>
    </location>
</feature>
<dbReference type="OrthoDB" id="20534at2759"/>
<dbReference type="GO" id="GO:0005737">
    <property type="term" value="C:cytoplasm"/>
    <property type="evidence" value="ECO:0007669"/>
    <property type="project" value="UniProtKB-SubCell"/>
</dbReference>
<dbReference type="SMART" id="SM00356">
    <property type="entry name" value="ZnF_C3H1"/>
    <property type="match status" value="4"/>
</dbReference>
<dbReference type="PROSITE" id="PS50103">
    <property type="entry name" value="ZF_C3H1"/>
    <property type="match status" value="4"/>
</dbReference>
<dbReference type="CDD" id="cd16772">
    <property type="entry name" value="RING-HC_UNKL"/>
    <property type="match status" value="1"/>
</dbReference>
<dbReference type="Pfam" id="PF25427">
    <property type="entry name" value="zf-CCCH_UNK"/>
    <property type="match status" value="1"/>
</dbReference>
<evidence type="ECO:0000259" key="11">
    <source>
        <dbReference type="PROSITE" id="PS50103"/>
    </source>
</evidence>
<dbReference type="CTD" id="64718"/>
<proteinExistence type="inferred from homology"/>
<evidence type="ECO:0000256" key="5">
    <source>
        <dbReference type="ARBA" id="ARBA00022737"/>
    </source>
</evidence>
<dbReference type="Pfam" id="PF23261">
    <property type="entry name" value="zf-CCCH_11"/>
    <property type="match status" value="1"/>
</dbReference>
<feature type="domain" description="C3H1-type" evidence="11">
    <location>
        <begin position="111"/>
        <end position="141"/>
    </location>
</feature>
<dbReference type="Pfam" id="PF18384">
    <property type="entry name" value="zf_CCCH_5"/>
    <property type="match status" value="1"/>
</dbReference>
<dbReference type="AlphaFoldDB" id="A0A6P7YZN3"/>
<dbReference type="PROSITE" id="PS50089">
    <property type="entry name" value="ZF_RING_2"/>
    <property type="match status" value="1"/>
</dbReference>
<gene>
    <name evidence="13" type="primary">UNKL</name>
</gene>
<feature type="domain" description="C3H1-type" evidence="11">
    <location>
        <begin position="281"/>
        <end position="309"/>
    </location>
</feature>
<dbReference type="GO" id="GO:0008270">
    <property type="term" value="F:zinc ion binding"/>
    <property type="evidence" value="ECO:0007669"/>
    <property type="project" value="UniProtKB-KW"/>
</dbReference>
<dbReference type="PANTHER" id="PTHR14493">
    <property type="entry name" value="UNKEMPT FAMILY MEMBER"/>
    <property type="match status" value="1"/>
</dbReference>
<dbReference type="Gene3D" id="4.10.1000.10">
    <property type="entry name" value="Zinc finger, CCCH-type"/>
    <property type="match status" value="1"/>
</dbReference>
<feature type="region of interest" description="Disordered" evidence="9">
    <location>
        <begin position="583"/>
        <end position="609"/>
    </location>
</feature>
<dbReference type="RefSeq" id="XP_030068939.1">
    <property type="nucleotide sequence ID" value="XM_030213079.1"/>
</dbReference>
<feature type="zinc finger region" description="C3H1-type" evidence="8">
    <location>
        <begin position="71"/>
        <end position="100"/>
    </location>
</feature>
<comment type="similarity">
    <text evidence="2">Belongs to the unkempt family.</text>
</comment>
<feature type="zinc finger region" description="C3H1-type" evidence="8">
    <location>
        <begin position="111"/>
        <end position="141"/>
    </location>
</feature>
<dbReference type="InterPro" id="IPR057296">
    <property type="entry name" value="UNK_Znf_5"/>
</dbReference>
<feature type="zinc finger region" description="C3H1-type" evidence="8">
    <location>
        <begin position="239"/>
        <end position="273"/>
    </location>
</feature>
<dbReference type="Proteomes" id="UP000515156">
    <property type="component" value="Chromosome 8"/>
</dbReference>
<dbReference type="InterPro" id="IPR013083">
    <property type="entry name" value="Znf_RING/FYVE/PHD"/>
</dbReference>
<dbReference type="InterPro" id="IPR045234">
    <property type="entry name" value="Unkempt-like"/>
</dbReference>
<evidence type="ECO:0000256" key="9">
    <source>
        <dbReference type="SAM" id="MobiDB-lite"/>
    </source>
</evidence>
<name>A0A6P7YZN3_9AMPH</name>
<keyword evidence="5" id="KW-0677">Repeat</keyword>
<dbReference type="InterPro" id="IPR040594">
    <property type="entry name" value="UNK_Znf_1"/>
</dbReference>
<dbReference type="InterPro" id="IPR036855">
    <property type="entry name" value="Znf_CCCH_sf"/>
</dbReference>
<dbReference type="PANTHER" id="PTHR14493:SF37">
    <property type="entry name" value="E3 UBIQUITIN-PROTEIN LIGASE UNKL-RELATED"/>
    <property type="match status" value="1"/>
</dbReference>
<dbReference type="Pfam" id="PF13920">
    <property type="entry name" value="zf-C3HC4_3"/>
    <property type="match status" value="1"/>
</dbReference>
<evidence type="ECO:0000259" key="10">
    <source>
        <dbReference type="PROSITE" id="PS50089"/>
    </source>
</evidence>
<feature type="region of interest" description="Disordered" evidence="9">
    <location>
        <begin position="637"/>
        <end position="657"/>
    </location>
</feature>
<evidence type="ECO:0000256" key="7">
    <source>
        <dbReference type="ARBA" id="ARBA00022833"/>
    </source>
</evidence>
<feature type="zinc finger region" description="C3H1-type" evidence="8">
    <location>
        <begin position="281"/>
        <end position="309"/>
    </location>
</feature>
<dbReference type="Pfam" id="PF23035">
    <property type="entry name" value="zf-CCCH_UNK-like_4th"/>
    <property type="match status" value="1"/>
</dbReference>
<dbReference type="SUPFAM" id="SSF90229">
    <property type="entry name" value="CCCH zinc finger"/>
    <property type="match status" value="1"/>
</dbReference>
<keyword evidence="3" id="KW-0963">Cytoplasm</keyword>